<protein>
    <recommendedName>
        <fullName evidence="3">F-box domain-containing protein</fullName>
    </recommendedName>
</protein>
<name>A0A7C8M3L4_9PLEO</name>
<evidence type="ECO:0000313" key="2">
    <source>
        <dbReference type="Proteomes" id="UP000481861"/>
    </source>
</evidence>
<gene>
    <name evidence="1" type="ORF">BDV95DRAFT_179495</name>
</gene>
<dbReference type="AlphaFoldDB" id="A0A7C8M3L4"/>
<keyword evidence="2" id="KW-1185">Reference proteome</keyword>
<dbReference type="Proteomes" id="UP000481861">
    <property type="component" value="Unassembled WGS sequence"/>
</dbReference>
<dbReference type="OrthoDB" id="3637487at2759"/>
<evidence type="ECO:0008006" key="3">
    <source>
        <dbReference type="Google" id="ProtNLM"/>
    </source>
</evidence>
<reference evidence="1 2" key="1">
    <citation type="submission" date="2020-01" db="EMBL/GenBank/DDBJ databases">
        <authorList>
            <consortium name="DOE Joint Genome Institute"/>
            <person name="Haridas S."/>
            <person name="Albert R."/>
            <person name="Binder M."/>
            <person name="Bloem J."/>
            <person name="Labutti K."/>
            <person name="Salamov A."/>
            <person name="Andreopoulos B."/>
            <person name="Baker S.E."/>
            <person name="Barry K."/>
            <person name="Bills G."/>
            <person name="Bluhm B.H."/>
            <person name="Cannon C."/>
            <person name="Castanera R."/>
            <person name="Culley D.E."/>
            <person name="Daum C."/>
            <person name="Ezra D."/>
            <person name="Gonzalez J.B."/>
            <person name="Henrissat B."/>
            <person name="Kuo A."/>
            <person name="Liang C."/>
            <person name="Lipzen A."/>
            <person name="Lutzoni F."/>
            <person name="Magnuson J."/>
            <person name="Mondo S."/>
            <person name="Nolan M."/>
            <person name="Ohm R."/>
            <person name="Pangilinan J."/>
            <person name="Park H.-J.H."/>
            <person name="Ramirez L."/>
            <person name="Alfaro M."/>
            <person name="Sun H."/>
            <person name="Tritt A."/>
            <person name="Yoshinaga Y."/>
            <person name="Zwiers L.-H.L."/>
            <person name="Turgeon B.G."/>
            <person name="Goodwin S.B."/>
            <person name="Spatafora J.W."/>
            <person name="Crous P.W."/>
            <person name="Grigoriev I.V."/>
        </authorList>
    </citation>
    <scope>NUCLEOTIDE SEQUENCE [LARGE SCALE GENOMIC DNA]</scope>
    <source>
        <strain evidence="1 2">CBS 611.86</strain>
    </source>
</reference>
<dbReference type="EMBL" id="JAADJZ010000023">
    <property type="protein sequence ID" value="KAF2867418.1"/>
    <property type="molecule type" value="Genomic_DNA"/>
</dbReference>
<proteinExistence type="predicted"/>
<organism evidence="1 2">
    <name type="scientific">Massariosphaeria phaeospora</name>
    <dbReference type="NCBI Taxonomy" id="100035"/>
    <lineage>
        <taxon>Eukaryota</taxon>
        <taxon>Fungi</taxon>
        <taxon>Dikarya</taxon>
        <taxon>Ascomycota</taxon>
        <taxon>Pezizomycotina</taxon>
        <taxon>Dothideomycetes</taxon>
        <taxon>Pleosporomycetidae</taxon>
        <taxon>Pleosporales</taxon>
        <taxon>Pleosporales incertae sedis</taxon>
        <taxon>Massariosphaeria</taxon>
    </lineage>
</organism>
<comment type="caution">
    <text evidence="1">The sequence shown here is derived from an EMBL/GenBank/DDBJ whole genome shotgun (WGS) entry which is preliminary data.</text>
</comment>
<evidence type="ECO:0000313" key="1">
    <source>
        <dbReference type="EMBL" id="KAF2867418.1"/>
    </source>
</evidence>
<sequence length="312" mass="35229">MSLLQLPTDTLIQIFDYVGSAYFRSDLARLTVSKQWSGFARTACFQDFHVTPNTLQRLLSSPYVEPSLALVKDSVETLVLDLKGFEDWDSARDVSFWNSAYGRAVRAAWTTELNTHLLSLATAIKQSRKLRTLRIRATSELHPLLRRLERRNYLFLSTIRSFCSASSNLTSLTERRDMVKRVGGVALDVRGPTKLDEEEGVGVFRCGASGAGCPHELKPQKNERRKNFSPLPRARYPDAASSANCSAAYFSNTPIRLLNSISTLYSSSACRLSGVVLSLNRLPHTRAHLHRVRIVRGPESWHYPRHDVYRCI</sequence>
<accession>A0A7C8M3L4</accession>